<gene>
    <name evidence="1" type="ORF">EPA93_45240</name>
</gene>
<dbReference type="Proteomes" id="UP000290365">
    <property type="component" value="Chromosome"/>
</dbReference>
<proteinExistence type="predicted"/>
<dbReference type="KEGG" id="kbs:EPA93_45240"/>
<dbReference type="AlphaFoldDB" id="A0A4V0Z0D0"/>
<protein>
    <submittedName>
        <fullName evidence="1">Uncharacterized protein</fullName>
    </submittedName>
</protein>
<accession>A0A4V0Z0D0</accession>
<evidence type="ECO:0000313" key="2">
    <source>
        <dbReference type="Proteomes" id="UP000290365"/>
    </source>
</evidence>
<keyword evidence="2" id="KW-1185">Reference proteome</keyword>
<evidence type="ECO:0000313" key="1">
    <source>
        <dbReference type="EMBL" id="QBD82791.1"/>
    </source>
</evidence>
<sequence>MQQTKQREETESINASASREPQFECIAGKNTVKVAFSSVLWSEYFGYQDGVYRRSGTVIKGQMIAPDIVQSESTTGSIHHWRLSDLVWLLTIRPSDEALKLCSHVVEVSSEPEHSAPW</sequence>
<name>A0A4V0Z0D0_KTERU</name>
<reference evidence="1 2" key="1">
    <citation type="submission" date="2019-01" db="EMBL/GenBank/DDBJ databases">
        <title>Ktedonosporobacter rubrisoli SCAWS-G2.</title>
        <authorList>
            <person name="Huang Y."/>
            <person name="Yan B."/>
        </authorList>
    </citation>
    <scope>NUCLEOTIDE SEQUENCE [LARGE SCALE GENOMIC DNA]</scope>
    <source>
        <strain evidence="1 2">SCAWS-G2</strain>
    </source>
</reference>
<organism evidence="1 2">
    <name type="scientific">Ktedonosporobacter rubrisoli</name>
    <dbReference type="NCBI Taxonomy" id="2509675"/>
    <lineage>
        <taxon>Bacteria</taxon>
        <taxon>Bacillati</taxon>
        <taxon>Chloroflexota</taxon>
        <taxon>Ktedonobacteria</taxon>
        <taxon>Ktedonobacterales</taxon>
        <taxon>Ktedonosporobacteraceae</taxon>
        <taxon>Ktedonosporobacter</taxon>
    </lineage>
</organism>
<dbReference type="RefSeq" id="WP_129893860.1">
    <property type="nucleotide sequence ID" value="NZ_CP035758.1"/>
</dbReference>
<dbReference type="EMBL" id="CP035758">
    <property type="protein sequence ID" value="QBD82791.1"/>
    <property type="molecule type" value="Genomic_DNA"/>
</dbReference>